<reference evidence="1 2" key="1">
    <citation type="journal article" date="2016" name="Mol. Biol. Evol.">
        <title>Comparative Genomics of Early-Diverging Mushroom-Forming Fungi Provides Insights into the Origins of Lignocellulose Decay Capabilities.</title>
        <authorList>
            <person name="Nagy L.G."/>
            <person name="Riley R."/>
            <person name="Tritt A."/>
            <person name="Adam C."/>
            <person name="Daum C."/>
            <person name="Floudas D."/>
            <person name="Sun H."/>
            <person name="Yadav J.S."/>
            <person name="Pangilinan J."/>
            <person name="Larsson K.H."/>
            <person name="Matsuura K."/>
            <person name="Barry K."/>
            <person name="Labutti K."/>
            <person name="Kuo R."/>
            <person name="Ohm R.A."/>
            <person name="Bhattacharya S.S."/>
            <person name="Shirouzu T."/>
            <person name="Yoshinaga Y."/>
            <person name="Martin F.M."/>
            <person name="Grigoriev I.V."/>
            <person name="Hibbett D.S."/>
        </authorList>
    </citation>
    <scope>NUCLEOTIDE SEQUENCE [LARGE SCALE GENOMIC DNA]</scope>
    <source>
        <strain evidence="1 2">HHB12029</strain>
    </source>
</reference>
<sequence length="182" mass="20133">MPWTSGRGPEDCGARGAIKFISTVLQDRVAPAKHTAGCLSWTPVSSRRTDRGADPRERFLQAATADAPPLRRRWRQRVSLRGCCAPMNTIKSLVDCAFRGRLFQLARKSGRAGAVRALAQVLLERHSVSCFAPFPPVVPLFFLRCFLRFSYLFFLLTPCSVSRAWMAPPPSCCTSPTAFASL</sequence>
<accession>A0A166NEN1</accession>
<name>A0A166NEN1_EXIGL</name>
<evidence type="ECO:0000313" key="1">
    <source>
        <dbReference type="EMBL" id="KZV79076.1"/>
    </source>
</evidence>
<dbReference type="InParanoid" id="A0A166NEN1"/>
<gene>
    <name evidence="1" type="ORF">EXIGLDRAFT_486557</name>
</gene>
<keyword evidence="2" id="KW-1185">Reference proteome</keyword>
<dbReference type="Proteomes" id="UP000077266">
    <property type="component" value="Unassembled WGS sequence"/>
</dbReference>
<dbReference type="AlphaFoldDB" id="A0A166NEN1"/>
<protein>
    <submittedName>
        <fullName evidence="1">Uncharacterized protein</fullName>
    </submittedName>
</protein>
<evidence type="ECO:0000313" key="2">
    <source>
        <dbReference type="Proteomes" id="UP000077266"/>
    </source>
</evidence>
<dbReference type="EMBL" id="KV426686">
    <property type="protein sequence ID" value="KZV79076.1"/>
    <property type="molecule type" value="Genomic_DNA"/>
</dbReference>
<organism evidence="1 2">
    <name type="scientific">Exidia glandulosa HHB12029</name>
    <dbReference type="NCBI Taxonomy" id="1314781"/>
    <lineage>
        <taxon>Eukaryota</taxon>
        <taxon>Fungi</taxon>
        <taxon>Dikarya</taxon>
        <taxon>Basidiomycota</taxon>
        <taxon>Agaricomycotina</taxon>
        <taxon>Agaricomycetes</taxon>
        <taxon>Auriculariales</taxon>
        <taxon>Exidiaceae</taxon>
        <taxon>Exidia</taxon>
    </lineage>
</organism>
<proteinExistence type="predicted"/>